<gene>
    <name evidence="3" type="ORF">ALAG00032_LOCUS13037</name>
</gene>
<keyword evidence="1" id="KW-0732">Signal</keyword>
<dbReference type="Pfam" id="PF02469">
    <property type="entry name" value="Fasciclin"/>
    <property type="match status" value="1"/>
</dbReference>
<sequence>MILTVAFTLLFIGGHAIPTQLECSRSLEVGTTIMGASAVEGDRTVSFERNGETIECGGKYFSGEVLDIVLSDSTGRQMYQSSSTLSTEECGAYVGSISDGTDEASFCSTLGFTRCAKAGSDRHEVTAPTDDSDLDVTVAYATGYGTVSISKCSLTEGNIVDLATATDDLSTLVTAVETADLADTLSGDGPFTVFAPTNDAFDALPDGLLDSLLADTAALTDVLLYHVVSGTVLSTDLMDGMVVSTLLTDATFTVDLSNGVSFVFDTGSASPVSVDNLASNGVVHIIDTVLIPPEEEPEPTDSTSWYKKGQPSKDCSWVAAFTKRCGVKGCWSCATLWCQRLGFYAC</sequence>
<evidence type="ECO:0000259" key="2">
    <source>
        <dbReference type="PROSITE" id="PS50213"/>
    </source>
</evidence>
<name>A0A7S3NNR7_9STRA</name>
<feature type="signal peptide" evidence="1">
    <location>
        <begin position="1"/>
        <end position="16"/>
    </location>
</feature>
<dbReference type="FunFam" id="2.30.180.10:FF:000032">
    <property type="entry name" value="Fasciclin domain-containing protein, putative"/>
    <property type="match status" value="1"/>
</dbReference>
<dbReference type="InterPro" id="IPR050904">
    <property type="entry name" value="Adhesion/Biosynth-related"/>
</dbReference>
<feature type="chain" id="PRO_5031544755" description="FAS1 domain-containing protein" evidence="1">
    <location>
        <begin position="17"/>
        <end position="346"/>
    </location>
</feature>
<dbReference type="PROSITE" id="PS50213">
    <property type="entry name" value="FAS1"/>
    <property type="match status" value="1"/>
</dbReference>
<reference evidence="3" key="1">
    <citation type="submission" date="2021-01" db="EMBL/GenBank/DDBJ databases">
        <authorList>
            <person name="Corre E."/>
            <person name="Pelletier E."/>
            <person name="Niang G."/>
            <person name="Scheremetjew M."/>
            <person name="Finn R."/>
            <person name="Kale V."/>
            <person name="Holt S."/>
            <person name="Cochrane G."/>
            <person name="Meng A."/>
            <person name="Brown T."/>
            <person name="Cohen L."/>
        </authorList>
    </citation>
    <scope>NUCLEOTIDE SEQUENCE</scope>
    <source>
        <strain evidence="3">CCMP1510</strain>
    </source>
</reference>
<proteinExistence type="predicted"/>
<dbReference type="InterPro" id="IPR036378">
    <property type="entry name" value="FAS1_dom_sf"/>
</dbReference>
<dbReference type="SMART" id="SM00554">
    <property type="entry name" value="FAS1"/>
    <property type="match status" value="1"/>
</dbReference>
<feature type="domain" description="FAS1" evidence="2">
    <location>
        <begin position="156"/>
        <end position="290"/>
    </location>
</feature>
<dbReference type="Gene3D" id="2.30.180.10">
    <property type="entry name" value="FAS1 domain"/>
    <property type="match status" value="1"/>
</dbReference>
<protein>
    <recommendedName>
        <fullName evidence="2">FAS1 domain-containing protein</fullName>
    </recommendedName>
</protein>
<evidence type="ECO:0000313" key="3">
    <source>
        <dbReference type="EMBL" id="CAE0372254.1"/>
    </source>
</evidence>
<dbReference type="SUPFAM" id="SSF82153">
    <property type="entry name" value="FAS1 domain"/>
    <property type="match status" value="1"/>
</dbReference>
<evidence type="ECO:0000256" key="1">
    <source>
        <dbReference type="SAM" id="SignalP"/>
    </source>
</evidence>
<accession>A0A7S3NNR7</accession>
<dbReference type="EMBL" id="HBIJ01019903">
    <property type="protein sequence ID" value="CAE0372254.1"/>
    <property type="molecule type" value="Transcribed_RNA"/>
</dbReference>
<dbReference type="AlphaFoldDB" id="A0A7S3NNR7"/>
<dbReference type="GO" id="GO:0005615">
    <property type="term" value="C:extracellular space"/>
    <property type="evidence" value="ECO:0007669"/>
    <property type="project" value="TreeGrafter"/>
</dbReference>
<organism evidence="3">
    <name type="scientific">Aureoumbra lagunensis</name>
    <dbReference type="NCBI Taxonomy" id="44058"/>
    <lineage>
        <taxon>Eukaryota</taxon>
        <taxon>Sar</taxon>
        <taxon>Stramenopiles</taxon>
        <taxon>Ochrophyta</taxon>
        <taxon>Pelagophyceae</taxon>
        <taxon>Pelagomonadales</taxon>
        <taxon>Aureoumbra</taxon>
    </lineage>
</organism>
<dbReference type="PANTHER" id="PTHR10900">
    <property type="entry name" value="PERIOSTIN-RELATED"/>
    <property type="match status" value="1"/>
</dbReference>
<dbReference type="InterPro" id="IPR000782">
    <property type="entry name" value="FAS1_domain"/>
</dbReference>
<dbReference type="PANTHER" id="PTHR10900:SF77">
    <property type="entry name" value="FI19380P1"/>
    <property type="match status" value="1"/>
</dbReference>